<evidence type="ECO:0000256" key="5">
    <source>
        <dbReference type="SAM" id="SignalP"/>
    </source>
</evidence>
<dbReference type="Pfam" id="PF13855">
    <property type="entry name" value="LRR_8"/>
    <property type="match status" value="11"/>
</dbReference>
<dbReference type="InterPro" id="IPR032675">
    <property type="entry name" value="LRR_dom_sf"/>
</dbReference>
<dbReference type="SMART" id="SM00013">
    <property type="entry name" value="LRRNT"/>
    <property type="match status" value="3"/>
</dbReference>
<keyword evidence="4" id="KW-0472">Membrane</keyword>
<accession>A0A8B7ZMR8</accession>
<keyword evidence="3" id="KW-0677">Repeat</keyword>
<dbReference type="RefSeq" id="XP_022104661.1">
    <property type="nucleotide sequence ID" value="XM_022248969.1"/>
</dbReference>
<sequence length="1934" mass="218300">MAFFRLCWLLNFVKLAFTWPSWEVACPYVCECDTSKMIVDCTGVGLTDIPVDVPNRTRYLNLDDNLFTRIEYSSMSRLGPWLRGLSLADNALEEISNINGLSQLRRLERLDLSGNLLLTPPLGGLQQLSSLWRLDLSRNYLMALLEDSFLGLLGLRELYLGENSIQAVQKGAFANLPSLRKLSLVSNSVKADPAGWFTNTPLQELQFSHNRIQLTSGVGEWFGPNGTMNLRFLFLANNGIKFLPLDVFRGLENLEVLDLEGNYLSIIKEYDFKGLGNLKELKLDGNAITDVFAGSFFNVPDLTVLTLSGNRLKSLPLDLLNQAGVLASQSYASNKPSHNEEMGVFQELEELYMSISEFSDLVDRNHLNPLRELKTLSLGHNRLQRAPEFWNLTSMQVVDLSFNQITRIDGDTFAHNAQLQEIYLDHNDLVYLDQEMFEGLQFLETLTLSGNSWWCDCRLLWMQDLMWLEEQPLWAVNLGEEVACSYPPYLNGIRLMEVGVQTLQDQCISLNDGLVLPAVISVWFVLIVLVVARVWFRRYLAVRKFSQDKKSNFRYERKRKLRRRRHGITGDQSYSLSAKFGQRRLSFPLQRPVRSYRDVTVKPDVYTEQTEDNKTMAETLLSMLVKSEHMRNKLPDLSVLLGKLRKLSCTARSILHQCLNMVVRVLVSLLVAADFTGLLLRGQSAKVCPADCECDADKMLVDCTDRGLLQIPVEGMPNRTRILVLDGNFVNEVSDGTIVRLGPWLRRLSMAGNNLERFPNGSFSRLWRLKALDLSDNHISDVAPIAVLSLRQLILSQNDLEQLNASTFRRLSLLRELYLDQNTIWSIHEGTFRNLPSLMKLSLKDNLLTDDPVGWFTQTPLEELHLSYNRIPLTSGIRGWFGENATLNLKLLFLESNGIKFLPKDVFAGLQTLEVLNLNGNRLTVVNKHDFSGLTGLQELQLNDNDLMEIHEESLIQTPSLLFLTVDRNRLKNLTLRPTGSITTLSVASNRLQNIAGLTNGAVVESLLDLTLTSNHLEDIFGLNSLPALLSLRLDYNRVQRVPEFQNLTSLQNVDLSFNEIKGMDGNTFKHNTQLQEIYLDHNDLVYLDQELFEGLQFLETLTLSGNSWWCDCRLLWMQDLMWLEEQPQWAVNLAQDIICTQPESLKGEPLQYVSKRGLERQCPVFQLGVILPAGLGLWFLILGFLIARYWVRQYISSRKFARRVRSIVNYGRGLQRRRKLGVSKWPSHVLPLSTKFDLKHRWVSFPLHRKGRMYLDINASYLRHEDSVCGVFDNDTYSAAFDNDTHSDVFKNGTHSETSMGTAMKGFSLLLQILSLGFVCIMLQTAKCHPFLCLDAVYLCDCDATKLSIDCSDLGFRTVPLTDISNVTSSLDFGGNLLTAILQDTLRTLGELLRLSLENNQITYVESGSFSVTRELRFLDLSGNKLSVIPSALNVLTSLKVLNFSNNELSSLSSDDFESFTKLDTLRLENNRLDSISNTTFHPLANLELLYIDHNFISADPIGWFTNSTRLAYLRMSHNQIPLTANVEVWFGVAQETLPLEELHLDNNAIQQISEVTFRSCENLKELNLSENEIASIAPGSFFDLTRLQELALDGNELSDIPDSLFLDTEALLVLSLQDNSLSVLSRNVFAGLGQAVQLNLAGNGLTTLGLFASSNGADSPFLPALTSLYLNSNVLSEIPDVHNFSNLEILDLSHNIIFEMEPYAFNGTSLRQLHLHDNLLTTMSLENFQFLPALQSVTVTDNPWICDCRMFWLVDPEGEALAWKSALYNDVFCKSPDFAANLDLRTLHLREQTTNGRSGPFSPCETANWLIIVIIVVVWVLIFLLVLVCYLSHSMNYEKGYVSRTIKTKVVRATSQPAEASAPLSPSPACLNEGATFDELDKCTITNATYEMTARDEGGSELPEIEQLEVKGQVTRKESIGTTVTVTLTSAV</sequence>
<evidence type="ECO:0000256" key="3">
    <source>
        <dbReference type="ARBA" id="ARBA00022737"/>
    </source>
</evidence>
<dbReference type="Proteomes" id="UP000694845">
    <property type="component" value="Unplaced"/>
</dbReference>
<dbReference type="FunFam" id="3.80.10.10:FF:001360">
    <property type="entry name" value="Uncharacterized protein"/>
    <property type="match status" value="1"/>
</dbReference>
<feature type="chain" id="PRO_5034173801" evidence="5">
    <location>
        <begin position="19"/>
        <end position="1934"/>
    </location>
</feature>
<dbReference type="OrthoDB" id="1687175at2759"/>
<keyword evidence="4" id="KW-0812">Transmembrane</keyword>
<feature type="transmembrane region" description="Helical" evidence="4">
    <location>
        <begin position="1811"/>
        <end position="1833"/>
    </location>
</feature>
<dbReference type="SMART" id="SM00369">
    <property type="entry name" value="LRR_TYP"/>
    <property type="match status" value="34"/>
</dbReference>
<evidence type="ECO:0000259" key="7">
    <source>
        <dbReference type="SMART" id="SM00082"/>
    </source>
</evidence>
<dbReference type="GO" id="GO:0005886">
    <property type="term" value="C:plasma membrane"/>
    <property type="evidence" value="ECO:0007669"/>
    <property type="project" value="TreeGrafter"/>
</dbReference>
<feature type="domain" description="LRRNT" evidence="6">
    <location>
        <begin position="687"/>
        <end position="722"/>
    </location>
</feature>
<evidence type="ECO:0000256" key="1">
    <source>
        <dbReference type="ARBA" id="ARBA00022614"/>
    </source>
</evidence>
<dbReference type="PANTHER" id="PTHR24369:SF210">
    <property type="entry name" value="CHAOPTIN-RELATED"/>
    <property type="match status" value="1"/>
</dbReference>
<dbReference type="SMART" id="SM00082">
    <property type="entry name" value="LRRCT"/>
    <property type="match status" value="3"/>
</dbReference>
<dbReference type="InterPro" id="IPR050541">
    <property type="entry name" value="LRR_TM_domain-containing"/>
</dbReference>
<feature type="transmembrane region" description="Helical" evidence="4">
    <location>
        <begin position="1165"/>
        <end position="1192"/>
    </location>
</feature>
<dbReference type="SMART" id="SM00364">
    <property type="entry name" value="LRR_BAC"/>
    <property type="match status" value="11"/>
</dbReference>
<dbReference type="KEGG" id="aplc:110986779"/>
<feature type="domain" description="LRRNT" evidence="6">
    <location>
        <begin position="1340"/>
        <end position="1367"/>
    </location>
</feature>
<dbReference type="InterPro" id="IPR003591">
    <property type="entry name" value="Leu-rich_rpt_typical-subtyp"/>
</dbReference>
<evidence type="ECO:0000259" key="6">
    <source>
        <dbReference type="SMART" id="SM00013"/>
    </source>
</evidence>
<dbReference type="PROSITE" id="PS51450">
    <property type="entry name" value="LRR"/>
    <property type="match status" value="14"/>
</dbReference>
<evidence type="ECO:0000256" key="4">
    <source>
        <dbReference type="SAM" id="Phobius"/>
    </source>
</evidence>
<feature type="transmembrane region" description="Helical" evidence="4">
    <location>
        <begin position="1308"/>
        <end position="1327"/>
    </location>
</feature>
<proteinExistence type="predicted"/>
<organism evidence="8 9">
    <name type="scientific">Acanthaster planci</name>
    <name type="common">Crown-of-thorns starfish</name>
    <dbReference type="NCBI Taxonomy" id="133434"/>
    <lineage>
        <taxon>Eukaryota</taxon>
        <taxon>Metazoa</taxon>
        <taxon>Echinodermata</taxon>
        <taxon>Eleutherozoa</taxon>
        <taxon>Asterozoa</taxon>
        <taxon>Asteroidea</taxon>
        <taxon>Valvatacea</taxon>
        <taxon>Valvatida</taxon>
        <taxon>Acanthasteridae</taxon>
        <taxon>Acanthaster</taxon>
    </lineage>
</organism>
<gene>
    <name evidence="9" type="primary">LOC110986779</name>
</gene>
<name>A0A8B7ZMR8_ACAPL</name>
<keyword evidence="2 5" id="KW-0732">Signal</keyword>
<evidence type="ECO:0000313" key="8">
    <source>
        <dbReference type="Proteomes" id="UP000694845"/>
    </source>
</evidence>
<dbReference type="InterPro" id="IPR001611">
    <property type="entry name" value="Leu-rich_rpt"/>
</dbReference>
<feature type="domain" description="LRRCT" evidence="7">
    <location>
        <begin position="451"/>
        <end position="508"/>
    </location>
</feature>
<dbReference type="GeneID" id="110986779"/>
<dbReference type="Gene3D" id="3.80.10.10">
    <property type="entry name" value="Ribonuclease Inhibitor"/>
    <property type="match status" value="9"/>
</dbReference>
<keyword evidence="4" id="KW-1133">Transmembrane helix</keyword>
<feature type="domain" description="LRRCT" evidence="7">
    <location>
        <begin position="1107"/>
        <end position="1164"/>
    </location>
</feature>
<feature type="domain" description="LRRNT" evidence="6">
    <location>
        <begin position="25"/>
        <end position="59"/>
    </location>
</feature>
<evidence type="ECO:0000313" key="9">
    <source>
        <dbReference type="RefSeq" id="XP_022104661.1"/>
    </source>
</evidence>
<dbReference type="FunFam" id="3.80.10.10:FF:001164">
    <property type="entry name" value="GH01279p"/>
    <property type="match status" value="1"/>
</dbReference>
<evidence type="ECO:0000256" key="2">
    <source>
        <dbReference type="ARBA" id="ARBA00022729"/>
    </source>
</evidence>
<feature type="transmembrane region" description="Helical" evidence="4">
    <location>
        <begin position="661"/>
        <end position="680"/>
    </location>
</feature>
<dbReference type="SUPFAM" id="SSF52058">
    <property type="entry name" value="L domain-like"/>
    <property type="match status" value="6"/>
</dbReference>
<dbReference type="OMA" id="NFISADP"/>
<feature type="domain" description="LRRCT" evidence="7">
    <location>
        <begin position="1744"/>
        <end position="1797"/>
    </location>
</feature>
<dbReference type="InterPro" id="IPR000483">
    <property type="entry name" value="Cys-rich_flank_reg_C"/>
</dbReference>
<dbReference type="PANTHER" id="PTHR24369">
    <property type="entry name" value="ANTIGEN BSP, PUTATIVE-RELATED"/>
    <property type="match status" value="1"/>
</dbReference>
<protein>
    <submittedName>
        <fullName evidence="9">Uncharacterized protein LOC110986779</fullName>
    </submittedName>
</protein>
<keyword evidence="1" id="KW-0433">Leucine-rich repeat</keyword>
<feature type="signal peptide" evidence="5">
    <location>
        <begin position="1"/>
        <end position="18"/>
    </location>
</feature>
<keyword evidence="8" id="KW-1185">Reference proteome</keyword>
<feature type="transmembrane region" description="Helical" evidence="4">
    <location>
        <begin position="514"/>
        <end position="536"/>
    </location>
</feature>
<dbReference type="SMART" id="SM00365">
    <property type="entry name" value="LRR_SD22"/>
    <property type="match status" value="23"/>
</dbReference>
<reference evidence="9" key="1">
    <citation type="submission" date="2025-08" db="UniProtKB">
        <authorList>
            <consortium name="RefSeq"/>
        </authorList>
    </citation>
    <scope>IDENTIFICATION</scope>
</reference>
<dbReference type="Pfam" id="PF00560">
    <property type="entry name" value="LRR_1"/>
    <property type="match status" value="1"/>
</dbReference>
<dbReference type="InterPro" id="IPR000372">
    <property type="entry name" value="LRRNT"/>
</dbReference>